<name>A0AC35EUD8_9BILA</name>
<accession>A0AC35EUD8</accession>
<dbReference type="WBParaSite" id="PS1159_v2.g10820.t1">
    <property type="protein sequence ID" value="PS1159_v2.g10820.t1"/>
    <property type="gene ID" value="PS1159_v2.g10820"/>
</dbReference>
<organism evidence="1 2">
    <name type="scientific">Panagrolaimus sp. PS1159</name>
    <dbReference type="NCBI Taxonomy" id="55785"/>
    <lineage>
        <taxon>Eukaryota</taxon>
        <taxon>Metazoa</taxon>
        <taxon>Ecdysozoa</taxon>
        <taxon>Nematoda</taxon>
        <taxon>Chromadorea</taxon>
        <taxon>Rhabditida</taxon>
        <taxon>Tylenchina</taxon>
        <taxon>Panagrolaimomorpha</taxon>
        <taxon>Panagrolaimoidea</taxon>
        <taxon>Panagrolaimidae</taxon>
        <taxon>Panagrolaimus</taxon>
    </lineage>
</organism>
<dbReference type="Proteomes" id="UP000887580">
    <property type="component" value="Unplaced"/>
</dbReference>
<sequence length="390" mass="45820">MANATTSRSLKDSNDHEYISDSKMGQMVFEQQVLLPLFTRIKYKGCRNSDFLDIKQLLLYIFDSFKYQKRNYLVDIFLKNNVYDLLFERSKPVEKPKEVQKRPNVIIFKEVPWFLQKRQKTEALQETLDDEAHIQNETIVESSSPVLISPLDKRDKVIKIEEDEEAMVTSTFDEQSTFPELCNLPHAEAVAEGGDEESATEDLVKLIVDTYSREPPSIVDIDVKEEESNEPLEFSSYDEQSTGYLDTLSDIKAEPFVTVDYDVSPPSSSKKQRFTKNLEGHNLYYVVSKYYYEHWQTFKDWSNRTAEITRKRAEAWNDIFRKMERDGIKDFNRESLPLNFRKFVSKLRTKKRNQLSGTGPQIEFTQVEEDILEYENSYIRLKRKCITLKD</sequence>
<protein>
    <submittedName>
        <fullName evidence="2">Uncharacterized protein</fullName>
    </submittedName>
</protein>
<evidence type="ECO:0000313" key="2">
    <source>
        <dbReference type="WBParaSite" id="PS1159_v2.g10820.t1"/>
    </source>
</evidence>
<reference evidence="2" key="1">
    <citation type="submission" date="2022-11" db="UniProtKB">
        <authorList>
            <consortium name="WormBaseParasite"/>
        </authorList>
    </citation>
    <scope>IDENTIFICATION</scope>
</reference>
<proteinExistence type="predicted"/>
<evidence type="ECO:0000313" key="1">
    <source>
        <dbReference type="Proteomes" id="UP000887580"/>
    </source>
</evidence>